<dbReference type="GO" id="GO:0051118">
    <property type="term" value="F:glucan endo-1,3-alpha-glucosidase activity"/>
    <property type="evidence" value="ECO:0007669"/>
    <property type="project" value="InterPro"/>
</dbReference>
<dbReference type="Gene3D" id="3.20.20.80">
    <property type="entry name" value="Glycosidases"/>
    <property type="match status" value="1"/>
</dbReference>
<evidence type="ECO:0000313" key="1">
    <source>
        <dbReference type="EMBL" id="KAJ2921917.1"/>
    </source>
</evidence>
<dbReference type="InterPro" id="IPR005197">
    <property type="entry name" value="Glyco_hydro_71"/>
</dbReference>
<accession>A0A9W8ISU3</accession>
<organism evidence="1 2">
    <name type="scientific">Candolleomyces eurysporus</name>
    <dbReference type="NCBI Taxonomy" id="2828524"/>
    <lineage>
        <taxon>Eukaryota</taxon>
        <taxon>Fungi</taxon>
        <taxon>Dikarya</taxon>
        <taxon>Basidiomycota</taxon>
        <taxon>Agaricomycotina</taxon>
        <taxon>Agaricomycetes</taxon>
        <taxon>Agaricomycetidae</taxon>
        <taxon>Agaricales</taxon>
        <taxon>Agaricineae</taxon>
        <taxon>Psathyrellaceae</taxon>
        <taxon>Candolleomyces</taxon>
    </lineage>
</organism>
<comment type="caution">
    <text evidence="1">The sequence shown here is derived from an EMBL/GenBank/DDBJ whole genome shotgun (WGS) entry which is preliminary data.</text>
</comment>
<sequence length="93" mass="10193">MQAEGIDAVALNIGSADWERQRIADAYDVARAIGTNFKFFISFDFTEMSCDVGDIVARIRVISDNSNQFKINGKVFVSSYAGDYLGNAGWASL</sequence>
<feature type="non-terminal residue" evidence="1">
    <location>
        <position position="1"/>
    </location>
</feature>
<dbReference type="Proteomes" id="UP001140091">
    <property type="component" value="Unassembled WGS sequence"/>
</dbReference>
<name>A0A9W8ISU3_9AGAR</name>
<dbReference type="AlphaFoldDB" id="A0A9W8ISU3"/>
<protein>
    <submittedName>
        <fullName evidence="1">Uncharacterized protein</fullName>
    </submittedName>
</protein>
<dbReference type="OrthoDB" id="3257981at2759"/>
<proteinExistence type="predicted"/>
<keyword evidence="2" id="KW-1185">Reference proteome</keyword>
<dbReference type="Pfam" id="PF03659">
    <property type="entry name" value="Glyco_hydro_71"/>
    <property type="match status" value="1"/>
</dbReference>
<dbReference type="EMBL" id="JANBPK010001536">
    <property type="protein sequence ID" value="KAJ2921917.1"/>
    <property type="molecule type" value="Genomic_DNA"/>
</dbReference>
<gene>
    <name evidence="1" type="ORF">H1R20_g15179</name>
</gene>
<evidence type="ECO:0000313" key="2">
    <source>
        <dbReference type="Proteomes" id="UP001140091"/>
    </source>
</evidence>
<reference evidence="1" key="1">
    <citation type="submission" date="2022-06" db="EMBL/GenBank/DDBJ databases">
        <title>Genome Sequence of Candolleomyces eurysporus.</title>
        <authorList>
            <person name="Buettner E."/>
        </authorList>
    </citation>
    <scope>NUCLEOTIDE SEQUENCE</scope>
    <source>
        <strain evidence="1">VTCC 930004</strain>
    </source>
</reference>